<feature type="region of interest" description="Disordered" evidence="1">
    <location>
        <begin position="1"/>
        <end position="37"/>
    </location>
</feature>
<accession>A0A6J6YZM4</accession>
<organism evidence="2">
    <name type="scientific">freshwater metagenome</name>
    <dbReference type="NCBI Taxonomy" id="449393"/>
    <lineage>
        <taxon>unclassified sequences</taxon>
        <taxon>metagenomes</taxon>
        <taxon>ecological metagenomes</taxon>
    </lineage>
</organism>
<protein>
    <submittedName>
        <fullName evidence="2">Unannotated protein</fullName>
    </submittedName>
</protein>
<name>A0A6J6YZM4_9ZZZZ</name>
<dbReference type="EMBL" id="CAFAAI010000370">
    <property type="protein sequence ID" value="CAB4814529.1"/>
    <property type="molecule type" value="Genomic_DNA"/>
</dbReference>
<sequence length="64" mass="6779">MVLKSPPSNLAPPGPPGNSVSPLNNNGDPSMRNEIEPGVWPGLWMACKRKRPTSMTSASSMNTS</sequence>
<gene>
    <name evidence="2" type="ORF">UFOPK2992_01799</name>
</gene>
<evidence type="ECO:0000313" key="2">
    <source>
        <dbReference type="EMBL" id="CAB4814529.1"/>
    </source>
</evidence>
<reference evidence="2" key="1">
    <citation type="submission" date="2020-05" db="EMBL/GenBank/DDBJ databases">
        <authorList>
            <person name="Chiriac C."/>
            <person name="Salcher M."/>
            <person name="Ghai R."/>
            <person name="Kavagutti S V."/>
        </authorList>
    </citation>
    <scope>NUCLEOTIDE SEQUENCE</scope>
</reference>
<proteinExistence type="predicted"/>
<evidence type="ECO:0000256" key="1">
    <source>
        <dbReference type="SAM" id="MobiDB-lite"/>
    </source>
</evidence>
<dbReference type="AlphaFoldDB" id="A0A6J6YZM4"/>